<evidence type="ECO:0000259" key="15">
    <source>
        <dbReference type="PROSITE" id="PS50816"/>
    </source>
</evidence>
<feature type="binding site" evidence="13">
    <location>
        <position position="47"/>
    </location>
    <ligand>
        <name>ATP</name>
        <dbReference type="ChEBI" id="CHEBI:30616"/>
    </ligand>
</feature>
<evidence type="ECO:0000313" key="17">
    <source>
        <dbReference type="Proteomes" id="UP001367508"/>
    </source>
</evidence>
<keyword evidence="4" id="KW-0723">Serine/threonine-protein kinase</keyword>
<comment type="similarity">
    <text evidence="2">Belongs to the protein kinase superfamily. CAMK Ser/Thr protein kinase family. SNF1 subfamily.</text>
</comment>
<evidence type="ECO:0000256" key="3">
    <source>
        <dbReference type="ARBA" id="ARBA00012513"/>
    </source>
</evidence>
<proteinExistence type="inferred from homology"/>
<dbReference type="PROSITE" id="PS50816">
    <property type="entry name" value="NAF"/>
    <property type="match status" value="1"/>
</dbReference>
<evidence type="ECO:0000256" key="9">
    <source>
        <dbReference type="ARBA" id="ARBA00023211"/>
    </source>
</evidence>
<evidence type="ECO:0000256" key="6">
    <source>
        <dbReference type="ARBA" id="ARBA00022741"/>
    </source>
</evidence>
<evidence type="ECO:0000256" key="1">
    <source>
        <dbReference type="ARBA" id="ARBA00001936"/>
    </source>
</evidence>
<gene>
    <name evidence="16" type="ORF">VNO77_31779</name>
</gene>
<keyword evidence="5" id="KW-0808">Transferase</keyword>
<dbReference type="PROSITE" id="PS00107">
    <property type="entry name" value="PROTEIN_KINASE_ATP"/>
    <property type="match status" value="1"/>
</dbReference>
<dbReference type="InterPro" id="IPR011009">
    <property type="entry name" value="Kinase-like_dom_sf"/>
</dbReference>
<dbReference type="InterPro" id="IPR017441">
    <property type="entry name" value="Protein_kinase_ATP_BS"/>
</dbReference>
<dbReference type="Proteomes" id="UP001367508">
    <property type="component" value="Unassembled WGS sequence"/>
</dbReference>
<organism evidence="16 17">
    <name type="scientific">Canavalia gladiata</name>
    <name type="common">Sword bean</name>
    <name type="synonym">Dolichos gladiatus</name>
    <dbReference type="NCBI Taxonomy" id="3824"/>
    <lineage>
        <taxon>Eukaryota</taxon>
        <taxon>Viridiplantae</taxon>
        <taxon>Streptophyta</taxon>
        <taxon>Embryophyta</taxon>
        <taxon>Tracheophyta</taxon>
        <taxon>Spermatophyta</taxon>
        <taxon>Magnoliopsida</taxon>
        <taxon>eudicotyledons</taxon>
        <taxon>Gunneridae</taxon>
        <taxon>Pentapetalae</taxon>
        <taxon>rosids</taxon>
        <taxon>fabids</taxon>
        <taxon>Fabales</taxon>
        <taxon>Fabaceae</taxon>
        <taxon>Papilionoideae</taxon>
        <taxon>50 kb inversion clade</taxon>
        <taxon>NPAAA clade</taxon>
        <taxon>indigoferoid/millettioid clade</taxon>
        <taxon>Phaseoleae</taxon>
        <taxon>Canavalia</taxon>
    </lineage>
</organism>
<evidence type="ECO:0000259" key="14">
    <source>
        <dbReference type="PROSITE" id="PS50011"/>
    </source>
</evidence>
<evidence type="ECO:0000256" key="10">
    <source>
        <dbReference type="ARBA" id="ARBA00047899"/>
    </source>
</evidence>
<keyword evidence="8 13" id="KW-0067">ATP-binding</keyword>
<evidence type="ECO:0000256" key="11">
    <source>
        <dbReference type="ARBA" id="ARBA00048679"/>
    </source>
</evidence>
<reference evidence="16 17" key="1">
    <citation type="submission" date="2024-01" db="EMBL/GenBank/DDBJ databases">
        <title>The genomes of 5 underutilized Papilionoideae crops provide insights into root nodulation and disease resistanc.</title>
        <authorList>
            <person name="Jiang F."/>
        </authorList>
    </citation>
    <scope>NUCLEOTIDE SEQUENCE [LARGE SCALE GENOMIC DNA]</scope>
    <source>
        <strain evidence="16">LVBAO_FW01</strain>
        <tissue evidence="16">Leaves</tissue>
    </source>
</reference>
<keyword evidence="9" id="KW-0464">Manganese</keyword>
<dbReference type="FunFam" id="3.30.310.80:FF:000005">
    <property type="entry name" value="Non-specific serine/threonine protein kinase"/>
    <property type="match status" value="1"/>
</dbReference>
<dbReference type="GO" id="GO:0004674">
    <property type="term" value="F:protein serine/threonine kinase activity"/>
    <property type="evidence" value="ECO:0007669"/>
    <property type="project" value="UniProtKB-KW"/>
</dbReference>
<evidence type="ECO:0000256" key="7">
    <source>
        <dbReference type="ARBA" id="ARBA00022777"/>
    </source>
</evidence>
<evidence type="ECO:0000256" key="2">
    <source>
        <dbReference type="ARBA" id="ARBA00006234"/>
    </source>
</evidence>
<evidence type="ECO:0000313" key="16">
    <source>
        <dbReference type="EMBL" id="KAK7321289.1"/>
    </source>
</evidence>
<keyword evidence="6 13" id="KW-0547">Nucleotide-binding</keyword>
<dbReference type="InterPro" id="IPR004041">
    <property type="entry name" value="NAF_dom"/>
</dbReference>
<comment type="catalytic activity">
    <reaction evidence="10">
        <text>L-threonyl-[protein] + ATP = O-phospho-L-threonyl-[protein] + ADP + H(+)</text>
        <dbReference type="Rhea" id="RHEA:46608"/>
        <dbReference type="Rhea" id="RHEA-COMP:11060"/>
        <dbReference type="Rhea" id="RHEA-COMP:11605"/>
        <dbReference type="ChEBI" id="CHEBI:15378"/>
        <dbReference type="ChEBI" id="CHEBI:30013"/>
        <dbReference type="ChEBI" id="CHEBI:30616"/>
        <dbReference type="ChEBI" id="CHEBI:61977"/>
        <dbReference type="ChEBI" id="CHEBI:456216"/>
        <dbReference type="EC" id="2.7.11.1"/>
    </reaction>
</comment>
<dbReference type="CDD" id="cd12195">
    <property type="entry name" value="CIPK_C"/>
    <property type="match status" value="1"/>
</dbReference>
<comment type="function">
    <text evidence="12">CIPK serine-threonine protein kinases interact with CBL proteins. Binding of a CBL protein to the regulatory NAF domain of CIPK protein lead to the activation of the kinase in a calcium-dependent manner.</text>
</comment>
<accession>A0AAN9Q4R7</accession>
<dbReference type="EMBL" id="JAYMYQ010000007">
    <property type="protein sequence ID" value="KAK7321289.1"/>
    <property type="molecule type" value="Genomic_DNA"/>
</dbReference>
<dbReference type="Pfam" id="PF03822">
    <property type="entry name" value="NAF"/>
    <property type="match status" value="1"/>
</dbReference>
<dbReference type="FunFam" id="1.10.510.10:FF:000571">
    <property type="entry name" value="Maternal embryonic leucine zipper kinase"/>
    <property type="match status" value="1"/>
</dbReference>
<dbReference type="PANTHER" id="PTHR43895">
    <property type="entry name" value="CALCIUM/CALMODULIN-DEPENDENT PROTEIN KINASE KINASE-RELATED"/>
    <property type="match status" value="1"/>
</dbReference>
<keyword evidence="17" id="KW-1185">Reference proteome</keyword>
<evidence type="ECO:0000256" key="12">
    <source>
        <dbReference type="ARBA" id="ARBA00058225"/>
    </source>
</evidence>
<feature type="domain" description="NAF" evidence="15">
    <location>
        <begin position="303"/>
        <end position="327"/>
    </location>
</feature>
<evidence type="ECO:0000256" key="8">
    <source>
        <dbReference type="ARBA" id="ARBA00022840"/>
    </source>
</evidence>
<dbReference type="GO" id="GO:0005524">
    <property type="term" value="F:ATP binding"/>
    <property type="evidence" value="ECO:0007669"/>
    <property type="project" value="UniProtKB-UniRule"/>
</dbReference>
<evidence type="ECO:0000256" key="4">
    <source>
        <dbReference type="ARBA" id="ARBA00022527"/>
    </source>
</evidence>
<protein>
    <recommendedName>
        <fullName evidence="3">non-specific serine/threonine protein kinase</fullName>
        <ecNumber evidence="3">2.7.11.1</ecNumber>
    </recommendedName>
</protein>
<evidence type="ECO:0000256" key="5">
    <source>
        <dbReference type="ARBA" id="ARBA00022679"/>
    </source>
</evidence>
<dbReference type="PROSITE" id="PS50011">
    <property type="entry name" value="PROTEIN_KINASE_DOM"/>
    <property type="match status" value="1"/>
</dbReference>
<dbReference type="InterPro" id="IPR000719">
    <property type="entry name" value="Prot_kinase_dom"/>
</dbReference>
<keyword evidence="7" id="KW-0418">Kinase</keyword>
<sequence length="451" mass="51458">MVLRKVGKYEIGRTIGEGTFAKVKFAQNTETGESVAMKVLDRSTIIKHKMIDQIKREISIMKLVRHPYVVRLHEACDIFFLPSYIVLASRTKIYIVLEFITGGELFDKIVNHGRLSEAESRRYFQQLIDGVDYCHSKGVYHRDLKGVSMLRTTCGTPNYVAPEVLSRKGYKGPPADVWSCGVILFVLMAGYLPFDELDLTTLYNYYQSCWTFLFHTPVQIEKAEFSCPPWFPVGAKSLIHRILDPNPEHRITIQQIRNDEWFQRGYDPVSLLEYEDVNLDDVNAAFDSTEDGRTKQQCENGDMGPLTLNAFDMIILSQGLNLATLFDHGQDSMKYQTRFLTQKPPTMVLSSMEVVAQSMGFKTHIRNYKMRIEGISANKTSNFSVRLEVFEIVPTFFMVDIQKAAGDAGEYLKIPWSFDKVNLELRCVAFKLDIGLLSFDQSVGPITCYVS</sequence>
<dbReference type="Gene3D" id="1.10.510.10">
    <property type="entry name" value="Transferase(Phosphotransferase) domain 1"/>
    <property type="match status" value="2"/>
</dbReference>
<dbReference type="EC" id="2.7.11.1" evidence="3"/>
<comment type="cofactor">
    <cofactor evidence="1">
        <name>Mn(2+)</name>
        <dbReference type="ChEBI" id="CHEBI:29035"/>
    </cofactor>
</comment>
<name>A0AAN9Q4R7_CANGL</name>
<dbReference type="InterPro" id="IPR018451">
    <property type="entry name" value="NAF/FISL_domain"/>
</dbReference>
<dbReference type="AlphaFoldDB" id="A0AAN9Q4R7"/>
<comment type="caution">
    <text evidence="16">The sequence shown here is derived from an EMBL/GenBank/DDBJ whole genome shotgun (WGS) entry which is preliminary data.</text>
</comment>
<dbReference type="FunFam" id="3.30.200.20:FF:000096">
    <property type="entry name" value="Non-specific serine/threonine protein kinase"/>
    <property type="match status" value="1"/>
</dbReference>
<comment type="catalytic activity">
    <reaction evidence="11">
        <text>L-seryl-[protein] + ATP = O-phospho-L-seryl-[protein] + ADP + H(+)</text>
        <dbReference type="Rhea" id="RHEA:17989"/>
        <dbReference type="Rhea" id="RHEA-COMP:9863"/>
        <dbReference type="Rhea" id="RHEA-COMP:11604"/>
        <dbReference type="ChEBI" id="CHEBI:15378"/>
        <dbReference type="ChEBI" id="CHEBI:29999"/>
        <dbReference type="ChEBI" id="CHEBI:30616"/>
        <dbReference type="ChEBI" id="CHEBI:83421"/>
        <dbReference type="ChEBI" id="CHEBI:456216"/>
        <dbReference type="EC" id="2.7.11.1"/>
    </reaction>
</comment>
<dbReference type="PANTHER" id="PTHR43895:SF114">
    <property type="entry name" value="NON-SPECIFIC SERINE_THREONINE PROTEIN KINASE"/>
    <property type="match status" value="1"/>
</dbReference>
<dbReference type="SUPFAM" id="SSF56112">
    <property type="entry name" value="Protein kinase-like (PK-like)"/>
    <property type="match status" value="1"/>
</dbReference>
<evidence type="ECO:0000256" key="13">
    <source>
        <dbReference type="PROSITE-ProRule" id="PRU10141"/>
    </source>
</evidence>
<dbReference type="Pfam" id="PF00069">
    <property type="entry name" value="Pkinase"/>
    <property type="match status" value="2"/>
</dbReference>
<dbReference type="GO" id="GO:0007165">
    <property type="term" value="P:signal transduction"/>
    <property type="evidence" value="ECO:0007669"/>
    <property type="project" value="InterPro"/>
</dbReference>
<dbReference type="Gene3D" id="3.30.310.80">
    <property type="entry name" value="Kinase associated domain 1, KA1"/>
    <property type="match status" value="1"/>
</dbReference>
<feature type="domain" description="Protein kinase" evidence="14">
    <location>
        <begin position="9"/>
        <end position="262"/>
    </location>
</feature>